<feature type="transmembrane region" description="Helical" evidence="2">
    <location>
        <begin position="191"/>
        <end position="209"/>
    </location>
</feature>
<evidence type="ECO:0008006" key="5">
    <source>
        <dbReference type="Google" id="ProtNLM"/>
    </source>
</evidence>
<feature type="transmembrane region" description="Helical" evidence="2">
    <location>
        <begin position="116"/>
        <end position="140"/>
    </location>
</feature>
<evidence type="ECO:0000313" key="4">
    <source>
        <dbReference type="Proteomes" id="UP000319210"/>
    </source>
</evidence>
<dbReference type="Proteomes" id="UP000319210">
    <property type="component" value="Unassembled WGS sequence"/>
</dbReference>
<gene>
    <name evidence="3" type="ORF">SCA03_61420</name>
</gene>
<dbReference type="RefSeq" id="WP_086816395.1">
    <property type="nucleotide sequence ID" value="NZ_BJMM01000056.1"/>
</dbReference>
<feature type="compositionally biased region" description="Low complexity" evidence="1">
    <location>
        <begin position="77"/>
        <end position="89"/>
    </location>
</feature>
<name>A0A4Y3R7I8_STRCI</name>
<dbReference type="Pfam" id="PF22564">
    <property type="entry name" value="HAAS"/>
    <property type="match status" value="1"/>
</dbReference>
<protein>
    <recommendedName>
        <fullName evidence="5">DUF1700 domain-containing protein</fullName>
    </recommendedName>
</protein>
<accession>A0A4Y3R7I8</accession>
<evidence type="ECO:0000313" key="3">
    <source>
        <dbReference type="EMBL" id="GEB53591.1"/>
    </source>
</evidence>
<dbReference type="EMBL" id="BJMM01000056">
    <property type="protein sequence ID" value="GEB53591.1"/>
    <property type="molecule type" value="Genomic_DNA"/>
</dbReference>
<evidence type="ECO:0000256" key="2">
    <source>
        <dbReference type="SAM" id="Phobius"/>
    </source>
</evidence>
<keyword evidence="2" id="KW-1133">Transmembrane helix</keyword>
<dbReference type="AlphaFoldDB" id="A0A4Y3R7I8"/>
<proteinExistence type="predicted"/>
<evidence type="ECO:0000256" key="1">
    <source>
        <dbReference type="SAM" id="MobiDB-lite"/>
    </source>
</evidence>
<comment type="caution">
    <text evidence="3">The sequence shown here is derived from an EMBL/GenBank/DDBJ whole genome shotgun (WGS) entry which is preliminary data.</text>
</comment>
<keyword evidence="4" id="KW-1185">Reference proteome</keyword>
<dbReference type="OrthoDB" id="3701328at2"/>
<keyword evidence="2" id="KW-0812">Transmembrane</keyword>
<reference evidence="3 4" key="1">
    <citation type="submission" date="2019-06" db="EMBL/GenBank/DDBJ databases">
        <title>Whole genome shotgun sequence of Streptomyces cacaoi subsp. cacaoi NBRC 12748.</title>
        <authorList>
            <person name="Hosoyama A."/>
            <person name="Uohara A."/>
            <person name="Ohji S."/>
            <person name="Ichikawa N."/>
        </authorList>
    </citation>
    <scope>NUCLEOTIDE SEQUENCE [LARGE SCALE GENOMIC DNA]</scope>
    <source>
        <strain evidence="3 4">NBRC 12748</strain>
    </source>
</reference>
<sequence length="221" mass="23017">MKTARNETVEQYLAAVEREASALPPERRQELLADLAEHVDVALAERPEGDPAAVREVLRELGDPRTIAATALREAGPHPAGAGHPTAGPAVPPPAGPGYAPGGPARRGGRERISPWCAVVLLAVASPLSLVAPVLLTGVVRIAGVVMLWLTPSWPVGRRWIATLVTVLVIAVPNTIALLTDVSGMGAPGIAALTVAQFVVPLAVSVWLWRTARRPESGPAA</sequence>
<feature type="region of interest" description="Disordered" evidence="1">
    <location>
        <begin position="75"/>
        <end position="107"/>
    </location>
</feature>
<keyword evidence="2" id="KW-0472">Membrane</keyword>
<feature type="transmembrane region" description="Helical" evidence="2">
    <location>
        <begin position="160"/>
        <end position="179"/>
    </location>
</feature>
<organism evidence="3 4">
    <name type="scientific">Streptomyces cacaoi</name>
    <dbReference type="NCBI Taxonomy" id="1898"/>
    <lineage>
        <taxon>Bacteria</taxon>
        <taxon>Bacillati</taxon>
        <taxon>Actinomycetota</taxon>
        <taxon>Actinomycetes</taxon>
        <taxon>Kitasatosporales</taxon>
        <taxon>Streptomycetaceae</taxon>
        <taxon>Streptomyces</taxon>
    </lineage>
</organism>